<evidence type="ECO:0000313" key="2">
    <source>
        <dbReference type="EMBL" id="ALS04018.1"/>
    </source>
</evidence>
<evidence type="ECO:0008006" key="3">
    <source>
        <dbReference type="Google" id="ProtNLM"/>
    </source>
</evidence>
<feature type="signal peptide" evidence="1">
    <location>
        <begin position="1"/>
        <end position="15"/>
    </location>
</feature>
<feature type="chain" id="PRO_5013153354" description="Secreted protein" evidence="1">
    <location>
        <begin position="16"/>
        <end position="88"/>
    </location>
</feature>
<reference evidence="2" key="1">
    <citation type="journal article" date="2015" name="Sci. Rep.">
        <title>Spliced leader RNA trans-splicing discovered in copepods.</title>
        <authorList>
            <person name="Yang F."/>
            <person name="Xu D."/>
            <person name="Zhuang Y."/>
            <person name="Yi X."/>
            <person name="Huang Y."/>
            <person name="Chen H."/>
            <person name="Lin S."/>
            <person name="Campbell D.A."/>
            <person name="Sturm N.R."/>
            <person name="Liu G."/>
            <person name="Zhang H."/>
        </authorList>
    </citation>
    <scope>NUCLEOTIDE SEQUENCE</scope>
</reference>
<keyword evidence="1" id="KW-0732">Signal</keyword>
<evidence type="ECO:0000256" key="1">
    <source>
        <dbReference type="SAM" id="SignalP"/>
    </source>
</evidence>
<sequence>MCVVWCDMITTWLFAWQPPHRFCLWTCGRLNASSLKPEAFLKPHPEQDEDYPPILSVSCHFLVNLNVMPLGHNVLYFYGSLIQLCVCF</sequence>
<dbReference type="AlphaFoldDB" id="A0A0U2VAS8"/>
<protein>
    <recommendedName>
        <fullName evidence="3">Secreted protein</fullName>
    </recommendedName>
</protein>
<organism evidence="2">
    <name type="scientific">Acartia pacifica</name>
    <name type="common">Copepod</name>
    <dbReference type="NCBI Taxonomy" id="335913"/>
    <lineage>
        <taxon>Eukaryota</taxon>
        <taxon>Metazoa</taxon>
        <taxon>Ecdysozoa</taxon>
        <taxon>Arthropoda</taxon>
        <taxon>Crustacea</taxon>
        <taxon>Multicrustacea</taxon>
        <taxon>Hexanauplia</taxon>
        <taxon>Copepoda</taxon>
        <taxon>Calanoida</taxon>
        <taxon>Acartiidae</taxon>
        <taxon>Acartia</taxon>
    </lineage>
</organism>
<name>A0A0U2VAS8_ACAPC</name>
<feature type="non-terminal residue" evidence="2">
    <location>
        <position position="88"/>
    </location>
</feature>
<accession>A0A0U2VAS8</accession>
<dbReference type="EMBL" id="KT754184">
    <property type="protein sequence ID" value="ALS04018.1"/>
    <property type="molecule type" value="mRNA"/>
</dbReference>
<proteinExistence type="evidence at transcript level"/>